<proteinExistence type="predicted"/>
<accession>A0A2M7FXM6</accession>
<dbReference type="Proteomes" id="UP000231019">
    <property type="component" value="Unassembled WGS sequence"/>
</dbReference>
<dbReference type="InterPro" id="IPR009078">
    <property type="entry name" value="Ferritin-like_SF"/>
</dbReference>
<dbReference type="SUPFAM" id="SSF47240">
    <property type="entry name" value="Ferritin-like"/>
    <property type="match status" value="1"/>
</dbReference>
<feature type="domain" description="Ferritin/DPS" evidence="1">
    <location>
        <begin position="2"/>
        <end position="48"/>
    </location>
</feature>
<name>A0A2M7FXM6_9BACT</name>
<evidence type="ECO:0000313" key="2">
    <source>
        <dbReference type="EMBL" id="PIW14045.1"/>
    </source>
</evidence>
<organism evidence="2 3">
    <name type="scientific">bacterium (Candidatus Blackallbacteria) CG17_big_fil_post_rev_8_21_14_2_50_48_46</name>
    <dbReference type="NCBI Taxonomy" id="2014261"/>
    <lineage>
        <taxon>Bacteria</taxon>
        <taxon>Candidatus Blackallbacteria</taxon>
    </lineage>
</organism>
<dbReference type="GO" id="GO:0008199">
    <property type="term" value="F:ferric iron binding"/>
    <property type="evidence" value="ECO:0007669"/>
    <property type="project" value="InterPro"/>
</dbReference>
<comment type="caution">
    <text evidence="2">The sequence shown here is derived from an EMBL/GenBank/DDBJ whole genome shotgun (WGS) entry which is preliminary data.</text>
</comment>
<dbReference type="InterPro" id="IPR008331">
    <property type="entry name" value="Ferritin_DPS_dom"/>
</dbReference>
<dbReference type="AlphaFoldDB" id="A0A2M7FXM6"/>
<reference evidence="2 3" key="1">
    <citation type="submission" date="2017-09" db="EMBL/GenBank/DDBJ databases">
        <title>Depth-based differentiation of microbial function through sediment-hosted aquifers and enrichment of novel symbionts in the deep terrestrial subsurface.</title>
        <authorList>
            <person name="Probst A.J."/>
            <person name="Ladd B."/>
            <person name="Jarett J.K."/>
            <person name="Geller-Mcgrath D.E."/>
            <person name="Sieber C.M."/>
            <person name="Emerson J.B."/>
            <person name="Anantharaman K."/>
            <person name="Thomas B.C."/>
            <person name="Malmstrom R."/>
            <person name="Stieglmeier M."/>
            <person name="Klingl A."/>
            <person name="Woyke T."/>
            <person name="Ryan C.M."/>
            <person name="Banfield J.F."/>
        </authorList>
    </citation>
    <scope>NUCLEOTIDE SEQUENCE [LARGE SCALE GENOMIC DNA]</scope>
    <source>
        <strain evidence="2">CG17_big_fil_post_rev_8_21_14_2_50_48_46</strain>
    </source>
</reference>
<dbReference type="InterPro" id="IPR012347">
    <property type="entry name" value="Ferritin-like"/>
</dbReference>
<sequence>MLEAFQALLLHQREIQKQAAEAGDEGTASLLSDYIKQQEKQVWMYAAYQG</sequence>
<evidence type="ECO:0000259" key="1">
    <source>
        <dbReference type="Pfam" id="PF00210"/>
    </source>
</evidence>
<dbReference type="EMBL" id="PFFQ01000065">
    <property type="protein sequence ID" value="PIW14045.1"/>
    <property type="molecule type" value="Genomic_DNA"/>
</dbReference>
<dbReference type="Gene3D" id="1.20.1260.10">
    <property type="match status" value="1"/>
</dbReference>
<protein>
    <recommendedName>
        <fullName evidence="1">Ferritin/DPS domain-containing protein</fullName>
    </recommendedName>
</protein>
<dbReference type="Pfam" id="PF00210">
    <property type="entry name" value="Ferritin"/>
    <property type="match status" value="1"/>
</dbReference>
<evidence type="ECO:0000313" key="3">
    <source>
        <dbReference type="Proteomes" id="UP000231019"/>
    </source>
</evidence>
<gene>
    <name evidence="2" type="ORF">COW36_23715</name>
</gene>